<evidence type="ECO:0000256" key="1">
    <source>
        <dbReference type="SAM" id="MobiDB-lite"/>
    </source>
</evidence>
<gene>
    <name evidence="2" type="ORF">LVIROSA_LOCUS33539</name>
</gene>
<dbReference type="EMBL" id="CAKMRJ010005634">
    <property type="protein sequence ID" value="CAH1447968.1"/>
    <property type="molecule type" value="Genomic_DNA"/>
</dbReference>
<organism evidence="2 3">
    <name type="scientific">Lactuca virosa</name>
    <dbReference type="NCBI Taxonomy" id="75947"/>
    <lineage>
        <taxon>Eukaryota</taxon>
        <taxon>Viridiplantae</taxon>
        <taxon>Streptophyta</taxon>
        <taxon>Embryophyta</taxon>
        <taxon>Tracheophyta</taxon>
        <taxon>Spermatophyta</taxon>
        <taxon>Magnoliopsida</taxon>
        <taxon>eudicotyledons</taxon>
        <taxon>Gunneridae</taxon>
        <taxon>Pentapetalae</taxon>
        <taxon>asterids</taxon>
        <taxon>campanulids</taxon>
        <taxon>Asterales</taxon>
        <taxon>Asteraceae</taxon>
        <taxon>Cichorioideae</taxon>
        <taxon>Cichorieae</taxon>
        <taxon>Lactucinae</taxon>
        <taxon>Lactuca</taxon>
    </lineage>
</organism>
<reference evidence="2 3" key="1">
    <citation type="submission" date="2022-01" db="EMBL/GenBank/DDBJ databases">
        <authorList>
            <person name="Xiong W."/>
            <person name="Schranz E."/>
        </authorList>
    </citation>
    <scope>NUCLEOTIDE SEQUENCE [LARGE SCALE GENOMIC DNA]</scope>
</reference>
<proteinExistence type="predicted"/>
<dbReference type="AlphaFoldDB" id="A0AAU9PC54"/>
<dbReference type="Proteomes" id="UP001157418">
    <property type="component" value="Unassembled WGS sequence"/>
</dbReference>
<evidence type="ECO:0000313" key="3">
    <source>
        <dbReference type="Proteomes" id="UP001157418"/>
    </source>
</evidence>
<comment type="caution">
    <text evidence="2">The sequence shown here is derived from an EMBL/GenBank/DDBJ whole genome shotgun (WGS) entry which is preliminary data.</text>
</comment>
<feature type="compositionally biased region" description="Polar residues" evidence="1">
    <location>
        <begin position="47"/>
        <end position="58"/>
    </location>
</feature>
<sequence length="78" mass="8819">MTILDSPTIDCVQQRMKRNLEDFIYSALSSSELVSVRMRLDDPNPDSPSSTATLNSLPDVNHEVRARINEKQLTSELK</sequence>
<accession>A0AAU9PC54</accession>
<feature type="region of interest" description="Disordered" evidence="1">
    <location>
        <begin position="39"/>
        <end position="62"/>
    </location>
</feature>
<name>A0AAU9PC54_9ASTR</name>
<keyword evidence="3" id="KW-1185">Reference proteome</keyword>
<evidence type="ECO:0000313" key="2">
    <source>
        <dbReference type="EMBL" id="CAH1447968.1"/>
    </source>
</evidence>
<protein>
    <submittedName>
        <fullName evidence="2">Uncharacterized protein</fullName>
    </submittedName>
</protein>